<dbReference type="Proteomes" id="UP001168821">
    <property type="component" value="Unassembled WGS sequence"/>
</dbReference>
<name>A0AA38LZM9_9CUCU</name>
<gene>
    <name evidence="2" type="ORF">Zmor_008658</name>
</gene>
<feature type="non-terminal residue" evidence="2">
    <location>
        <position position="1"/>
    </location>
</feature>
<protein>
    <submittedName>
        <fullName evidence="2">Uncharacterized protein</fullName>
    </submittedName>
</protein>
<proteinExistence type="predicted"/>
<accession>A0AA38LZM9</accession>
<comment type="caution">
    <text evidence="2">The sequence shown here is derived from an EMBL/GenBank/DDBJ whole genome shotgun (WGS) entry which is preliminary data.</text>
</comment>
<evidence type="ECO:0000313" key="3">
    <source>
        <dbReference type="Proteomes" id="UP001168821"/>
    </source>
</evidence>
<organism evidence="2 3">
    <name type="scientific">Zophobas morio</name>
    <dbReference type="NCBI Taxonomy" id="2755281"/>
    <lineage>
        <taxon>Eukaryota</taxon>
        <taxon>Metazoa</taxon>
        <taxon>Ecdysozoa</taxon>
        <taxon>Arthropoda</taxon>
        <taxon>Hexapoda</taxon>
        <taxon>Insecta</taxon>
        <taxon>Pterygota</taxon>
        <taxon>Neoptera</taxon>
        <taxon>Endopterygota</taxon>
        <taxon>Coleoptera</taxon>
        <taxon>Polyphaga</taxon>
        <taxon>Cucujiformia</taxon>
        <taxon>Tenebrionidae</taxon>
        <taxon>Zophobas</taxon>
    </lineage>
</organism>
<dbReference type="AlphaFoldDB" id="A0AA38LZM9"/>
<keyword evidence="3" id="KW-1185">Reference proteome</keyword>
<evidence type="ECO:0000256" key="1">
    <source>
        <dbReference type="SAM" id="MobiDB-lite"/>
    </source>
</evidence>
<reference evidence="2" key="1">
    <citation type="journal article" date="2023" name="G3 (Bethesda)">
        <title>Whole genome assemblies of Zophobas morio and Tenebrio molitor.</title>
        <authorList>
            <person name="Kaur S."/>
            <person name="Stinson S.A."/>
            <person name="diCenzo G.C."/>
        </authorList>
    </citation>
    <scope>NUCLEOTIDE SEQUENCE</scope>
    <source>
        <strain evidence="2">QUZm001</strain>
    </source>
</reference>
<evidence type="ECO:0000313" key="2">
    <source>
        <dbReference type="EMBL" id="KAJ3620910.1"/>
    </source>
</evidence>
<dbReference type="EMBL" id="JALNTZ010002105">
    <property type="protein sequence ID" value="KAJ3620910.1"/>
    <property type="molecule type" value="Genomic_DNA"/>
</dbReference>
<sequence length="40" mass="4183">TDKGKVAIGQGPRTPLGGITSEGWKNSPLTELKALEESDT</sequence>
<feature type="region of interest" description="Disordered" evidence="1">
    <location>
        <begin position="1"/>
        <end position="40"/>
    </location>
</feature>